<dbReference type="SUPFAM" id="SSF56349">
    <property type="entry name" value="DNA breaking-rejoining enzymes"/>
    <property type="match status" value="1"/>
</dbReference>
<dbReference type="Gene3D" id="1.10.443.10">
    <property type="entry name" value="Intergrase catalytic core"/>
    <property type="match status" value="1"/>
</dbReference>
<dbReference type="Pfam" id="PF13102">
    <property type="entry name" value="Phage_int_SAM_5"/>
    <property type="match status" value="1"/>
</dbReference>
<evidence type="ECO:0000259" key="3">
    <source>
        <dbReference type="PROSITE" id="PS51898"/>
    </source>
</evidence>
<dbReference type="InterPro" id="IPR002104">
    <property type="entry name" value="Integrase_catalytic"/>
</dbReference>
<accession>A0A6J6Y8C7</accession>
<dbReference type="EMBL" id="CAFAAI010000201">
    <property type="protein sequence ID" value="CAB4803708.1"/>
    <property type="molecule type" value="Genomic_DNA"/>
</dbReference>
<name>A0A6J6Y8C7_9ZZZZ</name>
<sequence length="437" mass="50671">MNTQMSKESLGSAANDGAYSVSRSRNTVIKSSMTCIDGLPKKLKIYRIAGSKFWQMRYFTDGKYISKSLKSVDLEEAKQTAISIYESLRAEGMGINDKSDKTHLKGLQNQHLLHNLIEEILEAELDKVRRDEIKHDSYVMTKIRLEGLIFDFLKEKPLNKIDILVLEDFIRFLTEKDLSASTMQGYIAQMRKILKLLERKKILNSVPNFPSLKSQPNSRGGFTLTEYKSILRKSKELRQHIFTDWGEGKRAWIRKAYRQMPVEINWIIRFMIYTFLRPGDIRQLKNKHIEIINGKYKYLRLNMPEVKRHKAATVSLAPAVPLFKHILQHQKEKGYGGPEDHIFFPELANRRLVLDIVGWSFNWILKELDLKNGPHGNDRTFYSLRHSSITFRLIYGGNIDLLTLARNARTSVEMVEKFYASTLSAEMNVSLLHSKRA</sequence>
<gene>
    <name evidence="5" type="ORF">UFOPK2992_01161</name>
</gene>
<dbReference type="PROSITE" id="PS51898">
    <property type="entry name" value="TYR_RECOMBINASE"/>
    <property type="match status" value="1"/>
</dbReference>
<dbReference type="GO" id="GO:0015074">
    <property type="term" value="P:DNA integration"/>
    <property type="evidence" value="ECO:0007669"/>
    <property type="project" value="InterPro"/>
</dbReference>
<dbReference type="InterPro" id="IPR013762">
    <property type="entry name" value="Integrase-like_cat_sf"/>
</dbReference>
<dbReference type="GO" id="GO:0006310">
    <property type="term" value="P:DNA recombination"/>
    <property type="evidence" value="ECO:0007669"/>
    <property type="project" value="UniProtKB-KW"/>
</dbReference>
<evidence type="ECO:0000256" key="2">
    <source>
        <dbReference type="ARBA" id="ARBA00023172"/>
    </source>
</evidence>
<reference evidence="5" key="1">
    <citation type="submission" date="2020-05" db="EMBL/GenBank/DDBJ databases">
        <authorList>
            <person name="Chiriac C."/>
            <person name="Salcher M."/>
            <person name="Ghai R."/>
            <person name="Kavagutti S V."/>
        </authorList>
    </citation>
    <scope>NUCLEOTIDE SEQUENCE</scope>
</reference>
<dbReference type="PROSITE" id="PS51900">
    <property type="entry name" value="CB"/>
    <property type="match status" value="1"/>
</dbReference>
<proteinExistence type="predicted"/>
<dbReference type="InterPro" id="IPR010998">
    <property type="entry name" value="Integrase_recombinase_N"/>
</dbReference>
<dbReference type="InterPro" id="IPR025269">
    <property type="entry name" value="SAM-like_dom"/>
</dbReference>
<feature type="domain" description="Core-binding (CB)" evidence="4">
    <location>
        <begin position="115"/>
        <end position="198"/>
    </location>
</feature>
<dbReference type="Gene3D" id="1.10.150.130">
    <property type="match status" value="1"/>
</dbReference>
<feature type="domain" description="Tyr recombinase" evidence="3">
    <location>
        <begin position="236"/>
        <end position="433"/>
    </location>
</feature>
<evidence type="ECO:0000259" key="4">
    <source>
        <dbReference type="PROSITE" id="PS51900"/>
    </source>
</evidence>
<evidence type="ECO:0000256" key="1">
    <source>
        <dbReference type="ARBA" id="ARBA00023125"/>
    </source>
</evidence>
<protein>
    <submittedName>
        <fullName evidence="5">Unannotated protein</fullName>
    </submittedName>
</protein>
<organism evidence="5">
    <name type="scientific">freshwater metagenome</name>
    <dbReference type="NCBI Taxonomy" id="449393"/>
    <lineage>
        <taxon>unclassified sequences</taxon>
        <taxon>metagenomes</taxon>
        <taxon>ecological metagenomes</taxon>
    </lineage>
</organism>
<evidence type="ECO:0000313" key="5">
    <source>
        <dbReference type="EMBL" id="CAB4803708.1"/>
    </source>
</evidence>
<keyword evidence="2" id="KW-0233">DNA recombination</keyword>
<keyword evidence="1" id="KW-0238">DNA-binding</keyword>
<dbReference type="InterPro" id="IPR044068">
    <property type="entry name" value="CB"/>
</dbReference>
<dbReference type="AlphaFoldDB" id="A0A6J6Y8C7"/>
<dbReference type="GO" id="GO:0003677">
    <property type="term" value="F:DNA binding"/>
    <property type="evidence" value="ECO:0007669"/>
    <property type="project" value="UniProtKB-KW"/>
</dbReference>
<dbReference type="InterPro" id="IPR011010">
    <property type="entry name" value="DNA_brk_join_enz"/>
</dbReference>